<dbReference type="RefSeq" id="WP_350226738.1">
    <property type="nucleotide sequence ID" value="NZ_AP027731.1"/>
</dbReference>
<dbReference type="PANTHER" id="PTHR42916:SF1">
    <property type="entry name" value="PROTEIN PHYLLO, CHLOROPLASTIC"/>
    <property type="match status" value="1"/>
</dbReference>
<feature type="region of interest" description="Disordered" evidence="1">
    <location>
        <begin position="61"/>
        <end position="156"/>
    </location>
</feature>
<sequence>MRIDERDAGFLALGIAAETGTLVPVIVTSGTAVANLHPAMLEAWHSGVPIAALTADRPPELRGVGANQATRQPGIFGPAAVWSTDEPAPSAEDGPGRAAALADEVLHHAHGGPSTSTWPSATRSPERVRRPRPLRRPRRPLARKRSRRSNSRGAPW</sequence>
<dbReference type="SUPFAM" id="SSF52518">
    <property type="entry name" value="Thiamin diphosphate-binding fold (THDP-binding)"/>
    <property type="match status" value="1"/>
</dbReference>
<evidence type="ECO:0000259" key="2">
    <source>
        <dbReference type="Pfam" id="PF02776"/>
    </source>
</evidence>
<dbReference type="Gene3D" id="3.40.50.970">
    <property type="match status" value="1"/>
</dbReference>
<evidence type="ECO:0000313" key="4">
    <source>
        <dbReference type="Proteomes" id="UP001321498"/>
    </source>
</evidence>
<evidence type="ECO:0000256" key="1">
    <source>
        <dbReference type="SAM" id="MobiDB-lite"/>
    </source>
</evidence>
<reference evidence="4" key="1">
    <citation type="journal article" date="2019" name="Int. J. Syst. Evol. Microbiol.">
        <title>The Global Catalogue of Microorganisms (GCM) 10K type strain sequencing project: providing services to taxonomists for standard genome sequencing and annotation.</title>
        <authorList>
            <consortium name="The Broad Institute Genomics Platform"/>
            <consortium name="The Broad Institute Genome Sequencing Center for Infectious Disease"/>
            <person name="Wu L."/>
            <person name="Ma J."/>
        </authorList>
    </citation>
    <scope>NUCLEOTIDE SEQUENCE [LARGE SCALE GENOMIC DNA]</scope>
    <source>
        <strain evidence="4">NBRC 108725</strain>
    </source>
</reference>
<protein>
    <recommendedName>
        <fullName evidence="2">Thiamine pyrophosphate enzyme N-terminal TPP-binding domain-containing protein</fullName>
    </recommendedName>
</protein>
<proteinExistence type="predicted"/>
<dbReference type="Proteomes" id="UP001321498">
    <property type="component" value="Chromosome"/>
</dbReference>
<dbReference type="InterPro" id="IPR029061">
    <property type="entry name" value="THDP-binding"/>
</dbReference>
<dbReference type="InterPro" id="IPR012001">
    <property type="entry name" value="Thiamin_PyroP_enz_TPP-bd_dom"/>
</dbReference>
<accession>A0ABN6XP58</accession>
<evidence type="ECO:0000313" key="3">
    <source>
        <dbReference type="EMBL" id="BDZ45602.1"/>
    </source>
</evidence>
<feature type="domain" description="Thiamine pyrophosphate enzyme N-terminal TPP-binding" evidence="2">
    <location>
        <begin position="3"/>
        <end position="68"/>
    </location>
</feature>
<dbReference type="Pfam" id="PF02776">
    <property type="entry name" value="TPP_enzyme_N"/>
    <property type="match status" value="1"/>
</dbReference>
<name>A0ABN6XP58_9MICO</name>
<organism evidence="3 4">
    <name type="scientific">Naasia aerilata</name>
    <dbReference type="NCBI Taxonomy" id="1162966"/>
    <lineage>
        <taxon>Bacteria</taxon>
        <taxon>Bacillati</taxon>
        <taxon>Actinomycetota</taxon>
        <taxon>Actinomycetes</taxon>
        <taxon>Micrococcales</taxon>
        <taxon>Microbacteriaceae</taxon>
        <taxon>Naasia</taxon>
    </lineage>
</organism>
<gene>
    <name evidence="3" type="ORF">GCM10025866_15110</name>
</gene>
<feature type="compositionally biased region" description="Basic residues" evidence="1">
    <location>
        <begin position="129"/>
        <end position="150"/>
    </location>
</feature>
<dbReference type="EMBL" id="AP027731">
    <property type="protein sequence ID" value="BDZ45602.1"/>
    <property type="molecule type" value="Genomic_DNA"/>
</dbReference>
<keyword evidence="4" id="KW-1185">Reference proteome</keyword>
<dbReference type="PANTHER" id="PTHR42916">
    <property type="entry name" value="2-SUCCINYL-5-ENOLPYRUVYL-6-HYDROXY-3-CYCLOHEXENE-1-CARBOXYLATE SYNTHASE"/>
    <property type="match status" value="1"/>
</dbReference>
<feature type="compositionally biased region" description="Polar residues" evidence="1">
    <location>
        <begin position="113"/>
        <end position="122"/>
    </location>
</feature>